<gene>
    <name evidence="1" type="ORF">PsorP6_003873</name>
</gene>
<comment type="caution">
    <text evidence="1">The sequence shown here is derived from an EMBL/GenBank/DDBJ whole genome shotgun (WGS) entry which is preliminary data.</text>
</comment>
<dbReference type="Proteomes" id="UP001163321">
    <property type="component" value="Chromosome 8"/>
</dbReference>
<evidence type="ECO:0000313" key="2">
    <source>
        <dbReference type="Proteomes" id="UP001163321"/>
    </source>
</evidence>
<accession>A0ACC0VK23</accession>
<reference evidence="1 2" key="1">
    <citation type="journal article" date="2022" name="bioRxiv">
        <title>The genome of the oomycete Peronosclerospora sorghi, a cosmopolitan pathogen of maize and sorghum, is inflated with dispersed pseudogenes.</title>
        <authorList>
            <person name="Fletcher K."/>
            <person name="Martin F."/>
            <person name="Isakeit T."/>
            <person name="Cavanaugh K."/>
            <person name="Magill C."/>
            <person name="Michelmore R."/>
        </authorList>
    </citation>
    <scope>NUCLEOTIDE SEQUENCE [LARGE SCALE GENOMIC DNA]</scope>
    <source>
        <strain evidence="1">P6</strain>
    </source>
</reference>
<dbReference type="EMBL" id="CM047587">
    <property type="protein sequence ID" value="KAI9906848.1"/>
    <property type="molecule type" value="Genomic_DNA"/>
</dbReference>
<organism evidence="1 2">
    <name type="scientific">Peronosclerospora sorghi</name>
    <dbReference type="NCBI Taxonomy" id="230839"/>
    <lineage>
        <taxon>Eukaryota</taxon>
        <taxon>Sar</taxon>
        <taxon>Stramenopiles</taxon>
        <taxon>Oomycota</taxon>
        <taxon>Peronosporomycetes</taxon>
        <taxon>Peronosporales</taxon>
        <taxon>Peronosporaceae</taxon>
        <taxon>Peronosclerospora</taxon>
    </lineage>
</organism>
<keyword evidence="2" id="KW-1185">Reference proteome</keyword>
<protein>
    <submittedName>
        <fullName evidence="1">Uncharacterized protein</fullName>
    </submittedName>
</protein>
<name>A0ACC0VK23_9STRA</name>
<evidence type="ECO:0000313" key="1">
    <source>
        <dbReference type="EMBL" id="KAI9906848.1"/>
    </source>
</evidence>
<proteinExistence type="predicted"/>
<sequence length="847" mass="95630">MLGGRFLFPLFVDPEDAAAADAREILHTVASYANPKSESFNPQRLATIIRSTNTNKRSLVSEMTEIDADVLNSLPKWAQAVVQTGCLNGEVNVPAKRSLELQQKPERGRSHKRRSVENKKCGTLLPIESDELRTCRDDLNAEPEENSGIEDEEKLAMLFTQAEIIADSVGKCAESLKKLVGIAMIRQQEEVLKENDIDVFKPDEVKMLAQTLKAMRRNEWIDKLDPELLISLMNMLDIHVKSGLAIDMMGMVLPTEAEDQSEHKNGFVGRLVVAIEVAMCELTVMTTPRIDQRVLSDEIIDNCFQLLYRLIRQMLLPCFDTAYVTTVSVPANTANTNNRRQSIERRMYRSSRINLRAHKSISKTIDRVFHLVCEYMDQLASLVSSVKLSDRWILSLSSSMIELLALDHSTYVTSLQQSALANLRGIFLKYEHHRESVLGDIVEVMLKLPTAKRTLRTVKLLNSANFVQRISTIVVSLIQTIASARIPKLEDDEFGMRSASDGALLKPFSKKSSQKIDSVECILVDTQRYARIFVRKLLQACWKKTDERDYLVVFENFVEDLLVMFVRPEWIGAEYLLEALTSSMASILHATISKVAKNPDLSKSLSALNIVGKICVSIRQYQKKVEQSMMDEDSDSIAIIEEHTNYLRKVMTGEIRTSEGAFSRENCSLFHELALKHITLMHLQRNGQADSKNLMIAKFVSESSCHWSEVDSACEKQERSLWESLWEVPMRSIESTLKVSAPTHELALKASMYLAVKREFCGLFNSLLAHVMGLLSKGIPSLRARVIKCLRMIVDVDPMVMAETGVHVAVQRCSSDARPLVREAAMELIGTYVLLQPLLVRQVWQCS</sequence>